<evidence type="ECO:0000256" key="1">
    <source>
        <dbReference type="SAM" id="Phobius"/>
    </source>
</evidence>
<evidence type="ECO:0000313" key="2">
    <source>
        <dbReference type="EMBL" id="EYC31787.1"/>
    </source>
</evidence>
<keyword evidence="1" id="KW-1133">Transmembrane helix</keyword>
<proteinExistence type="predicted"/>
<feature type="transmembrane region" description="Helical" evidence="1">
    <location>
        <begin position="20"/>
        <end position="40"/>
    </location>
</feature>
<name>A0A016VXM5_9BILA</name>
<evidence type="ECO:0000313" key="3">
    <source>
        <dbReference type="Proteomes" id="UP000024635"/>
    </source>
</evidence>
<comment type="caution">
    <text evidence="2">The sequence shown here is derived from an EMBL/GenBank/DDBJ whole genome shotgun (WGS) entry which is preliminary data.</text>
</comment>
<dbReference type="Proteomes" id="UP000024635">
    <property type="component" value="Unassembled WGS sequence"/>
</dbReference>
<organism evidence="2 3">
    <name type="scientific">Ancylostoma ceylanicum</name>
    <dbReference type="NCBI Taxonomy" id="53326"/>
    <lineage>
        <taxon>Eukaryota</taxon>
        <taxon>Metazoa</taxon>
        <taxon>Ecdysozoa</taxon>
        <taxon>Nematoda</taxon>
        <taxon>Chromadorea</taxon>
        <taxon>Rhabditida</taxon>
        <taxon>Rhabditina</taxon>
        <taxon>Rhabditomorpha</taxon>
        <taxon>Strongyloidea</taxon>
        <taxon>Ancylostomatidae</taxon>
        <taxon>Ancylostomatinae</taxon>
        <taxon>Ancylostoma</taxon>
    </lineage>
</organism>
<keyword evidence="3" id="KW-1185">Reference proteome</keyword>
<reference evidence="3" key="1">
    <citation type="journal article" date="2015" name="Nat. Genet.">
        <title>The genome and transcriptome of the zoonotic hookworm Ancylostoma ceylanicum identify infection-specific gene families.</title>
        <authorList>
            <person name="Schwarz E.M."/>
            <person name="Hu Y."/>
            <person name="Antoshechkin I."/>
            <person name="Miller M.M."/>
            <person name="Sternberg P.W."/>
            <person name="Aroian R.V."/>
        </authorList>
    </citation>
    <scope>NUCLEOTIDE SEQUENCE</scope>
    <source>
        <strain evidence="3">HY135</strain>
    </source>
</reference>
<gene>
    <name evidence="2" type="primary">Acey_s0003.g1238</name>
    <name evidence="2" type="ORF">Y032_0003g1238</name>
</gene>
<keyword evidence="1" id="KW-0812">Transmembrane</keyword>
<sequence>MARQCVWRYIHFTGLLVWRYILRVNMFISFLAGDSIIIVVDSNGAVGNAADSQYQNHGTIPGVIKIFARSSLFGDTKGKVCMAIHSTGLLVWQYILRDFLFGNTFYGTSCLAIHFTGFVCLASLQARLRSCRTNLAKCIAIQHQSIV</sequence>
<dbReference type="AlphaFoldDB" id="A0A016VXM5"/>
<keyword evidence="1" id="KW-0472">Membrane</keyword>
<accession>A0A016VXM5</accession>
<feature type="transmembrane region" description="Helical" evidence="1">
    <location>
        <begin position="105"/>
        <end position="124"/>
    </location>
</feature>
<protein>
    <submittedName>
        <fullName evidence="2">Uncharacterized protein</fullName>
    </submittedName>
</protein>
<dbReference type="EMBL" id="JARK01001339">
    <property type="protein sequence ID" value="EYC31787.1"/>
    <property type="molecule type" value="Genomic_DNA"/>
</dbReference>